<dbReference type="SUPFAM" id="SSF49464">
    <property type="entry name" value="Carboxypeptidase regulatory domain-like"/>
    <property type="match status" value="1"/>
</dbReference>
<dbReference type="InterPro" id="IPR037066">
    <property type="entry name" value="Plug_dom_sf"/>
</dbReference>
<dbReference type="InterPro" id="IPR039426">
    <property type="entry name" value="TonB-dep_rcpt-like"/>
</dbReference>
<evidence type="ECO:0000256" key="1">
    <source>
        <dbReference type="ARBA" id="ARBA00022729"/>
    </source>
</evidence>
<dbReference type="Pfam" id="PF07715">
    <property type="entry name" value="Plug"/>
    <property type="match status" value="1"/>
</dbReference>
<dbReference type="Gene3D" id="2.170.130.10">
    <property type="entry name" value="TonB-dependent receptor, plug domain"/>
    <property type="match status" value="1"/>
</dbReference>
<dbReference type="PANTHER" id="PTHR30069">
    <property type="entry name" value="TONB-DEPENDENT OUTER MEMBRANE RECEPTOR"/>
    <property type="match status" value="1"/>
</dbReference>
<accession>A0A382AGG0</accession>
<evidence type="ECO:0000259" key="2">
    <source>
        <dbReference type="Pfam" id="PF07715"/>
    </source>
</evidence>
<dbReference type="Pfam" id="PF13715">
    <property type="entry name" value="CarbopepD_reg_2"/>
    <property type="match status" value="1"/>
</dbReference>
<dbReference type="GO" id="GO:0009279">
    <property type="term" value="C:cell outer membrane"/>
    <property type="evidence" value="ECO:0007669"/>
    <property type="project" value="TreeGrafter"/>
</dbReference>
<dbReference type="Gene3D" id="2.60.40.1120">
    <property type="entry name" value="Carboxypeptidase-like, regulatory domain"/>
    <property type="match status" value="1"/>
</dbReference>
<protein>
    <recommendedName>
        <fullName evidence="2">TonB-dependent receptor plug domain-containing protein</fullName>
    </recommendedName>
</protein>
<dbReference type="EMBL" id="UINC01025240">
    <property type="protein sequence ID" value="SVB00449.1"/>
    <property type="molecule type" value="Genomic_DNA"/>
</dbReference>
<proteinExistence type="predicted"/>
<gene>
    <name evidence="3" type="ORF">METZ01_LOCUS153303</name>
</gene>
<keyword evidence="1" id="KW-0732">Signal</keyword>
<dbReference type="GO" id="GO:0015344">
    <property type="term" value="F:siderophore uptake transmembrane transporter activity"/>
    <property type="evidence" value="ECO:0007669"/>
    <property type="project" value="TreeGrafter"/>
</dbReference>
<dbReference type="InterPro" id="IPR008969">
    <property type="entry name" value="CarboxyPept-like_regulatory"/>
</dbReference>
<reference evidence="3" key="1">
    <citation type="submission" date="2018-05" db="EMBL/GenBank/DDBJ databases">
        <authorList>
            <person name="Lanie J.A."/>
            <person name="Ng W.-L."/>
            <person name="Kazmierczak K.M."/>
            <person name="Andrzejewski T.M."/>
            <person name="Davidsen T.M."/>
            <person name="Wayne K.J."/>
            <person name="Tettelin H."/>
            <person name="Glass J.I."/>
            <person name="Rusch D."/>
            <person name="Podicherti R."/>
            <person name="Tsui H.-C.T."/>
            <person name="Winkler M.E."/>
        </authorList>
    </citation>
    <scope>NUCLEOTIDE SEQUENCE</scope>
</reference>
<dbReference type="InterPro" id="IPR012910">
    <property type="entry name" value="Plug_dom"/>
</dbReference>
<dbReference type="AlphaFoldDB" id="A0A382AGG0"/>
<dbReference type="GO" id="GO:0044718">
    <property type="term" value="P:siderophore transmembrane transport"/>
    <property type="evidence" value="ECO:0007669"/>
    <property type="project" value="TreeGrafter"/>
</dbReference>
<dbReference type="PANTHER" id="PTHR30069:SF29">
    <property type="entry name" value="HEMOGLOBIN AND HEMOGLOBIN-HAPTOGLOBIN-BINDING PROTEIN 1-RELATED"/>
    <property type="match status" value="1"/>
</dbReference>
<evidence type="ECO:0000313" key="3">
    <source>
        <dbReference type="EMBL" id="SVB00449.1"/>
    </source>
</evidence>
<feature type="domain" description="TonB-dependent receptor plug" evidence="2">
    <location>
        <begin position="110"/>
        <end position="218"/>
    </location>
</feature>
<organism evidence="3">
    <name type="scientific">marine metagenome</name>
    <dbReference type="NCBI Taxonomy" id="408172"/>
    <lineage>
        <taxon>unclassified sequences</taxon>
        <taxon>metagenomes</taxon>
        <taxon>ecological metagenomes</taxon>
    </lineage>
</organism>
<name>A0A382AGG0_9ZZZZ</name>
<dbReference type="SUPFAM" id="SSF56935">
    <property type="entry name" value="Porins"/>
    <property type="match status" value="1"/>
</dbReference>
<sequence>MKKMLTVIFFTLPLVLWAQTMTVTGTVEDAGTGEALAGANVVVEGTDLGSASAYNGRFTINSVPVGSKVTASMIGYGSQTLTAGAMLEFQLQKGTVEMTGLEVLASRAGEKTPVAYTNVSKADIEVRLGSQDIPMALNSTPSVYATQQGGGAGDARINVRGFNQRNVAVMINGVPQNDMENGWVYWSNWDGVGDATSSIQMQRGLSAVNLATPSIGGTMNIITDPTAANKGGKFRQELGAGSLLKTTLNYNTGVINDNMAFSTTIVRKTGDGLIDKTWTDAWAYYLGASYVMDDRNRFELYAIGAPQRHGQNLYKQNIGAYDHDFAGDVDGYDTAALSGDDEKFKEAGRFFNQNWSPINSSYKGKQYWYMYGERTVERHDPNYLNERENFFHKPLVNLNHYLTLNDQMRLSSILYWSGGSGGGTGTYGKIPTLDADGTLGGEDY</sequence>